<feature type="compositionally biased region" description="Pro residues" evidence="1">
    <location>
        <begin position="382"/>
        <end position="392"/>
    </location>
</feature>
<reference evidence="3 4" key="1">
    <citation type="submission" date="2018-07" db="EMBL/GenBank/DDBJ databases">
        <title>Streptomyces species from bats.</title>
        <authorList>
            <person name="Dunlap C."/>
        </authorList>
    </citation>
    <scope>NUCLEOTIDE SEQUENCE [LARGE SCALE GENOMIC DNA]</scope>
    <source>
        <strain evidence="3 4">AC230</strain>
    </source>
</reference>
<accession>A0A370BGQ9</accession>
<feature type="compositionally biased region" description="Low complexity" evidence="1">
    <location>
        <begin position="276"/>
        <end position="291"/>
    </location>
</feature>
<keyword evidence="4" id="KW-1185">Reference proteome</keyword>
<dbReference type="RefSeq" id="WP_114621855.1">
    <property type="nucleotide sequence ID" value="NZ_QQNA01000007.1"/>
</dbReference>
<dbReference type="Proteomes" id="UP000253741">
    <property type="component" value="Unassembled WGS sequence"/>
</dbReference>
<feature type="transmembrane region" description="Helical" evidence="2">
    <location>
        <begin position="7"/>
        <end position="26"/>
    </location>
</feature>
<feature type="transmembrane region" description="Helical" evidence="2">
    <location>
        <begin position="32"/>
        <end position="53"/>
    </location>
</feature>
<proteinExistence type="predicted"/>
<gene>
    <name evidence="3" type="ORF">DVH02_01650</name>
</gene>
<sequence>MTSGHKTVAVFLTLICGLVLTIVGFSTRWPVWAWPAAALVLIVATVLAVRLTVRRQDPFASRYLQEPDRPLPPLERRELRITGVALPSQLDDYDFLLSATVRWCPLAVPAGSPPVNQSGLAVEAVLARAGRVTDVRHPSRSSLVEHELNGALATMEEDGAGRVQAMAMNITLTLAEEDSVRLSKLAAVRKDEAVWEHERKYEQSRRAYLGEDVLRNTGSAVVWWLHRNEDRVDKAVKDLGLLAQLTSAANDVDVSERLRHLVPRPLPPQDMERDLAGAGPAGSPAGEPSAEEPVAHALVEFLRVAGLSPQDATSTYVADLLTRAFEHLDGDQSEQIRRVFGEPSSSYDDHDDYDGAHPEAADAPEPARPSGSHRMNGAGPGTVPPPDSTVPF</sequence>
<keyword evidence="2" id="KW-0472">Membrane</keyword>
<keyword evidence="2" id="KW-1133">Transmembrane helix</keyword>
<name>A0A370BGQ9_9ACTN</name>
<dbReference type="AlphaFoldDB" id="A0A370BGQ9"/>
<evidence type="ECO:0000313" key="4">
    <source>
        <dbReference type="Proteomes" id="UP000253741"/>
    </source>
</evidence>
<feature type="region of interest" description="Disordered" evidence="1">
    <location>
        <begin position="263"/>
        <end position="291"/>
    </location>
</feature>
<dbReference type="EMBL" id="QQNA01000007">
    <property type="protein sequence ID" value="RDG39842.1"/>
    <property type="molecule type" value="Genomic_DNA"/>
</dbReference>
<keyword evidence="2" id="KW-0812">Transmembrane</keyword>
<protein>
    <submittedName>
        <fullName evidence="3">Uncharacterized protein</fullName>
    </submittedName>
</protein>
<comment type="caution">
    <text evidence="3">The sequence shown here is derived from an EMBL/GenBank/DDBJ whole genome shotgun (WGS) entry which is preliminary data.</text>
</comment>
<feature type="region of interest" description="Disordered" evidence="1">
    <location>
        <begin position="342"/>
        <end position="392"/>
    </location>
</feature>
<evidence type="ECO:0000313" key="3">
    <source>
        <dbReference type="EMBL" id="RDG39842.1"/>
    </source>
</evidence>
<dbReference type="OrthoDB" id="3422149at2"/>
<evidence type="ECO:0000256" key="2">
    <source>
        <dbReference type="SAM" id="Phobius"/>
    </source>
</evidence>
<evidence type="ECO:0000256" key="1">
    <source>
        <dbReference type="SAM" id="MobiDB-lite"/>
    </source>
</evidence>
<organism evidence="3 4">
    <name type="scientific">Streptomyces corynorhini</name>
    <dbReference type="NCBI Taxonomy" id="2282652"/>
    <lineage>
        <taxon>Bacteria</taxon>
        <taxon>Bacillati</taxon>
        <taxon>Actinomycetota</taxon>
        <taxon>Actinomycetes</taxon>
        <taxon>Kitasatosporales</taxon>
        <taxon>Streptomycetaceae</taxon>
        <taxon>Streptomyces</taxon>
    </lineage>
</organism>